<organism evidence="1 2">
    <name type="scientific">Ixodes persulcatus</name>
    <name type="common">Taiga tick</name>
    <dbReference type="NCBI Taxonomy" id="34615"/>
    <lineage>
        <taxon>Eukaryota</taxon>
        <taxon>Metazoa</taxon>
        <taxon>Ecdysozoa</taxon>
        <taxon>Arthropoda</taxon>
        <taxon>Chelicerata</taxon>
        <taxon>Arachnida</taxon>
        <taxon>Acari</taxon>
        <taxon>Parasitiformes</taxon>
        <taxon>Ixodida</taxon>
        <taxon>Ixodoidea</taxon>
        <taxon>Ixodidae</taxon>
        <taxon>Ixodinae</taxon>
        <taxon>Ixodes</taxon>
    </lineage>
</organism>
<gene>
    <name evidence="1" type="ORF">HPB47_026598</name>
</gene>
<sequence length="155" mass="17298">MTARMRQRRSDWMAGPQIHCDSRGNYEELQCEGELCYCADPMTGKPTGNLVLIQQIALLPCFGDPRTGHRTHGMGTAGRPFRMPGFRHALVAFHRASAALARSRLTGRRSVIEDRKLASEAGELHDLLAVLITPATIAICTRSFSERRPEDYCKN</sequence>
<dbReference type="EMBL" id="JABSTQ010009735">
    <property type="protein sequence ID" value="KAG0426283.1"/>
    <property type="molecule type" value="Genomic_DNA"/>
</dbReference>
<protein>
    <submittedName>
        <fullName evidence="1">Uncharacterized protein</fullName>
    </submittedName>
</protein>
<reference evidence="1 2" key="1">
    <citation type="journal article" date="2020" name="Cell">
        <title>Large-Scale Comparative Analyses of Tick Genomes Elucidate Their Genetic Diversity and Vector Capacities.</title>
        <authorList>
            <consortium name="Tick Genome and Microbiome Consortium (TIGMIC)"/>
            <person name="Jia N."/>
            <person name="Wang J."/>
            <person name="Shi W."/>
            <person name="Du L."/>
            <person name="Sun Y."/>
            <person name="Zhan W."/>
            <person name="Jiang J.F."/>
            <person name="Wang Q."/>
            <person name="Zhang B."/>
            <person name="Ji P."/>
            <person name="Bell-Sakyi L."/>
            <person name="Cui X.M."/>
            <person name="Yuan T.T."/>
            <person name="Jiang B.G."/>
            <person name="Yang W.F."/>
            <person name="Lam T.T."/>
            <person name="Chang Q.C."/>
            <person name="Ding S.J."/>
            <person name="Wang X.J."/>
            <person name="Zhu J.G."/>
            <person name="Ruan X.D."/>
            <person name="Zhao L."/>
            <person name="Wei J.T."/>
            <person name="Ye R.Z."/>
            <person name="Que T.C."/>
            <person name="Du C.H."/>
            <person name="Zhou Y.H."/>
            <person name="Cheng J.X."/>
            <person name="Dai P.F."/>
            <person name="Guo W.B."/>
            <person name="Han X.H."/>
            <person name="Huang E.J."/>
            <person name="Li L.F."/>
            <person name="Wei W."/>
            <person name="Gao Y.C."/>
            <person name="Liu J.Z."/>
            <person name="Shao H.Z."/>
            <person name="Wang X."/>
            <person name="Wang C.C."/>
            <person name="Yang T.C."/>
            <person name="Huo Q.B."/>
            <person name="Li W."/>
            <person name="Chen H.Y."/>
            <person name="Chen S.E."/>
            <person name="Zhou L.G."/>
            <person name="Ni X.B."/>
            <person name="Tian J.H."/>
            <person name="Sheng Y."/>
            <person name="Liu T."/>
            <person name="Pan Y.S."/>
            <person name="Xia L.Y."/>
            <person name="Li J."/>
            <person name="Zhao F."/>
            <person name="Cao W.C."/>
        </authorList>
    </citation>
    <scope>NUCLEOTIDE SEQUENCE [LARGE SCALE GENOMIC DNA]</scope>
    <source>
        <strain evidence="1">Iper-2018</strain>
    </source>
</reference>
<comment type="caution">
    <text evidence="1">The sequence shown here is derived from an EMBL/GenBank/DDBJ whole genome shotgun (WGS) entry which is preliminary data.</text>
</comment>
<dbReference type="Proteomes" id="UP000805193">
    <property type="component" value="Unassembled WGS sequence"/>
</dbReference>
<name>A0AC60PYD7_IXOPE</name>
<keyword evidence="2" id="KW-1185">Reference proteome</keyword>
<evidence type="ECO:0000313" key="2">
    <source>
        <dbReference type="Proteomes" id="UP000805193"/>
    </source>
</evidence>
<evidence type="ECO:0000313" key="1">
    <source>
        <dbReference type="EMBL" id="KAG0426283.1"/>
    </source>
</evidence>
<accession>A0AC60PYD7</accession>
<proteinExistence type="predicted"/>